<protein>
    <recommendedName>
        <fullName evidence="3">Flagellin</fullName>
    </recommendedName>
</protein>
<dbReference type="Pfam" id="PF00669">
    <property type="entry name" value="Flagellin_N"/>
    <property type="match status" value="1"/>
</dbReference>
<accession>A0ABU0IB14</accession>
<dbReference type="InterPro" id="IPR046358">
    <property type="entry name" value="Flagellin_C"/>
</dbReference>
<keyword evidence="6" id="KW-0969">Cilium</keyword>
<dbReference type="RefSeq" id="WP_307156707.1">
    <property type="nucleotide sequence ID" value="NZ_JAUSWH010000002.1"/>
</dbReference>
<keyword evidence="3" id="KW-0964">Secreted</keyword>
<evidence type="ECO:0000313" key="6">
    <source>
        <dbReference type="EMBL" id="MDQ0454491.1"/>
    </source>
</evidence>
<sequence length="333" mass="34884">MSREEVSLRGYLSRMAFVSSQSTLSSALSSARSVSAAQDASLKRISTGRKVDEASDNAAYWSIATTMKSSNLSLSSAEDATAMSAAVADTAGLGLEQAGDLLSQIQSRLILAKSVGANRDAINDEITQLKDQLVSVSQSSSFSGENWLALGSNGQPKIKSMVSSVGSDASGNLQVNVTDFDTAQSVLTSQNDASDGILTRSYFGVTKSGSPYEYYLLDTGSNTPASPTASEISVSDSTSNDQIDGMISAVSAMRSSVTTATAAVGATRNTISANSDFLNDLQDINQISIGRMVDADMEEESVNLASEKVRGQLQTIGLNIANSQQKSLTQLFL</sequence>
<proteinExistence type="inferred from homology"/>
<dbReference type="Pfam" id="PF00700">
    <property type="entry name" value="Flagellin_C"/>
    <property type="match status" value="1"/>
</dbReference>
<keyword evidence="2 3" id="KW-0975">Bacterial flagellum</keyword>
<dbReference type="InterPro" id="IPR001492">
    <property type="entry name" value="Flagellin"/>
</dbReference>
<dbReference type="PANTHER" id="PTHR42792:SF2">
    <property type="entry name" value="FLAGELLIN"/>
    <property type="match status" value="1"/>
</dbReference>
<keyword evidence="7" id="KW-1185">Reference proteome</keyword>
<comment type="subcellular location">
    <subcellularLocation>
        <location evidence="3">Secreted</location>
    </subcellularLocation>
    <subcellularLocation>
        <location evidence="3">Bacterial flagellum</location>
    </subcellularLocation>
</comment>
<keyword evidence="6" id="KW-0966">Cell projection</keyword>
<evidence type="ECO:0000259" key="4">
    <source>
        <dbReference type="Pfam" id="PF00669"/>
    </source>
</evidence>
<dbReference type="Proteomes" id="UP001235269">
    <property type="component" value="Unassembled WGS sequence"/>
</dbReference>
<dbReference type="PRINTS" id="PR00207">
    <property type="entry name" value="FLAGELLIN"/>
</dbReference>
<feature type="domain" description="Flagellin C-terminal" evidence="5">
    <location>
        <begin position="249"/>
        <end position="332"/>
    </location>
</feature>
<evidence type="ECO:0000256" key="2">
    <source>
        <dbReference type="ARBA" id="ARBA00023143"/>
    </source>
</evidence>
<comment type="caution">
    <text evidence="6">The sequence shown here is derived from an EMBL/GenBank/DDBJ whole genome shotgun (WGS) entry which is preliminary data.</text>
</comment>
<evidence type="ECO:0000259" key="5">
    <source>
        <dbReference type="Pfam" id="PF00700"/>
    </source>
</evidence>
<comment type="similarity">
    <text evidence="1 3">Belongs to the bacterial flagellin family.</text>
</comment>
<organism evidence="6 7">
    <name type="scientific">Rhizobium paknamense</name>
    <dbReference type="NCBI Taxonomy" id="1206817"/>
    <lineage>
        <taxon>Bacteria</taxon>
        <taxon>Pseudomonadati</taxon>
        <taxon>Pseudomonadota</taxon>
        <taxon>Alphaproteobacteria</taxon>
        <taxon>Hyphomicrobiales</taxon>
        <taxon>Rhizobiaceae</taxon>
        <taxon>Rhizobium/Agrobacterium group</taxon>
        <taxon>Rhizobium</taxon>
    </lineage>
</organism>
<evidence type="ECO:0000256" key="3">
    <source>
        <dbReference type="RuleBase" id="RU362073"/>
    </source>
</evidence>
<feature type="domain" description="Flagellin N-terminal" evidence="4">
    <location>
        <begin position="18"/>
        <end position="149"/>
    </location>
</feature>
<dbReference type="SUPFAM" id="SSF64518">
    <property type="entry name" value="Phase 1 flagellin"/>
    <property type="match status" value="1"/>
</dbReference>
<dbReference type="PANTHER" id="PTHR42792">
    <property type="entry name" value="FLAGELLIN"/>
    <property type="match status" value="1"/>
</dbReference>
<keyword evidence="6" id="KW-0282">Flagellum</keyword>
<evidence type="ECO:0000256" key="1">
    <source>
        <dbReference type="ARBA" id="ARBA00005709"/>
    </source>
</evidence>
<dbReference type="InterPro" id="IPR001029">
    <property type="entry name" value="Flagellin_N"/>
</dbReference>
<gene>
    <name evidence="6" type="ORF">QO005_000818</name>
</gene>
<dbReference type="EMBL" id="JAUSWH010000002">
    <property type="protein sequence ID" value="MDQ0454491.1"/>
    <property type="molecule type" value="Genomic_DNA"/>
</dbReference>
<evidence type="ECO:0000313" key="7">
    <source>
        <dbReference type="Proteomes" id="UP001235269"/>
    </source>
</evidence>
<comment type="function">
    <text evidence="3">Flagellin is the subunit protein which polymerizes to form the filaments of bacterial flagella.</text>
</comment>
<name>A0ABU0IB14_9HYPH</name>
<reference evidence="6 7" key="1">
    <citation type="submission" date="2023-07" db="EMBL/GenBank/DDBJ databases">
        <title>Genomic Encyclopedia of Type Strains, Phase IV (KMG-IV): sequencing the most valuable type-strain genomes for metagenomic binning, comparative biology and taxonomic classification.</title>
        <authorList>
            <person name="Goeker M."/>
        </authorList>
    </citation>
    <scope>NUCLEOTIDE SEQUENCE [LARGE SCALE GENOMIC DNA]</scope>
    <source>
        <strain evidence="6 7">DSM 100301</strain>
    </source>
</reference>
<dbReference type="Gene3D" id="1.20.1330.10">
    <property type="entry name" value="f41 fragment of flagellin, N-terminal domain"/>
    <property type="match status" value="1"/>
</dbReference>